<evidence type="ECO:0000259" key="1">
    <source>
        <dbReference type="Pfam" id="PF04937"/>
    </source>
</evidence>
<name>A0A4Y9XQE7_9AGAM</name>
<feature type="domain" description="DUF659" evidence="1">
    <location>
        <begin position="174"/>
        <end position="301"/>
    </location>
</feature>
<dbReference type="InterPro" id="IPR007021">
    <property type="entry name" value="DUF659"/>
</dbReference>
<keyword evidence="3" id="KW-1185">Reference proteome</keyword>
<dbReference type="EMBL" id="SEOQ01001321">
    <property type="protein sequence ID" value="TFY52360.1"/>
    <property type="molecule type" value="Genomic_DNA"/>
</dbReference>
<protein>
    <recommendedName>
        <fullName evidence="1">DUF659 domain-containing protein</fullName>
    </recommendedName>
</protein>
<reference evidence="2 3" key="1">
    <citation type="submission" date="2019-02" db="EMBL/GenBank/DDBJ databases">
        <title>Genome sequencing of the rare red list fungi Dentipellis fragilis.</title>
        <authorList>
            <person name="Buettner E."/>
            <person name="Kellner H."/>
        </authorList>
    </citation>
    <scope>NUCLEOTIDE SEQUENCE [LARGE SCALE GENOMIC DNA]</scope>
    <source>
        <strain evidence="2 3">DSM 105465</strain>
    </source>
</reference>
<comment type="caution">
    <text evidence="2">The sequence shown here is derived from an EMBL/GenBank/DDBJ whole genome shotgun (WGS) entry which is preliminary data.</text>
</comment>
<evidence type="ECO:0000313" key="2">
    <source>
        <dbReference type="EMBL" id="TFY52360.1"/>
    </source>
</evidence>
<dbReference type="Proteomes" id="UP000298327">
    <property type="component" value="Unassembled WGS sequence"/>
</dbReference>
<dbReference type="OrthoDB" id="3257713at2759"/>
<sequence>MPVKHEEAWSHFYKGGFYKTNHSYKEARCKACVFDEVRRRIDDERNSRGEQWPEDEVCAEVLKDFKPLCGKPQNLYKHLGRCPDNVQAQDLPPTVAQQLVSALANSAQSTGSDIETNATPNFTSQVRWTLKDRKDFDADLCRLLISGNVTWWAVENPFWQYFFKKWIPGSLMPGRNEISGQILDQESARVVAIMKKEVSGCYGTGQIDSWKNRQKMSVIGSMVNVEYHPYILNIYDVSKEPKTAENLLAYVEKEIDYCTQELNIIIVAYCSDSSSESAKMRRLLSQKRPHIATVPCWAHQVCPLTSSRQCRSQTGFVF</sequence>
<evidence type="ECO:0000313" key="3">
    <source>
        <dbReference type="Proteomes" id="UP000298327"/>
    </source>
</evidence>
<accession>A0A4Y9XQE7</accession>
<organism evidence="2 3">
    <name type="scientific">Dentipellis fragilis</name>
    <dbReference type="NCBI Taxonomy" id="205917"/>
    <lineage>
        <taxon>Eukaryota</taxon>
        <taxon>Fungi</taxon>
        <taxon>Dikarya</taxon>
        <taxon>Basidiomycota</taxon>
        <taxon>Agaricomycotina</taxon>
        <taxon>Agaricomycetes</taxon>
        <taxon>Russulales</taxon>
        <taxon>Hericiaceae</taxon>
        <taxon>Dentipellis</taxon>
    </lineage>
</organism>
<proteinExistence type="predicted"/>
<dbReference type="STRING" id="205917.A0A4Y9XQE7"/>
<dbReference type="Pfam" id="PF04937">
    <property type="entry name" value="DUF659"/>
    <property type="match status" value="1"/>
</dbReference>
<gene>
    <name evidence="2" type="ORF">EVG20_g10584</name>
</gene>
<dbReference type="AlphaFoldDB" id="A0A4Y9XQE7"/>